<proteinExistence type="predicted"/>
<evidence type="ECO:0000313" key="2">
    <source>
        <dbReference type="EMBL" id="KAE8285784.1"/>
    </source>
</evidence>
<protein>
    <recommendedName>
        <fullName evidence="4">PiggyBac transposable element-derived protein domain-containing protein</fullName>
    </recommendedName>
</protein>
<dbReference type="EMBL" id="REGW02000015">
    <property type="protein sequence ID" value="KAE8285784.1"/>
    <property type="molecule type" value="Genomic_DNA"/>
</dbReference>
<reference evidence="2 3" key="1">
    <citation type="submission" date="2019-07" db="EMBL/GenBank/DDBJ databases">
        <title>Chromosome genome assembly for large yellow croaker.</title>
        <authorList>
            <person name="Xiao S."/>
        </authorList>
    </citation>
    <scope>NUCLEOTIDE SEQUENCE [LARGE SCALE GENOMIC DNA]</scope>
    <source>
        <strain evidence="2">JMULYC20181020</strain>
        <tissue evidence="2">Muscle</tissue>
    </source>
</reference>
<evidence type="ECO:0008006" key="4">
    <source>
        <dbReference type="Google" id="ProtNLM"/>
    </source>
</evidence>
<gene>
    <name evidence="2" type="ORF">D5F01_LYC15452</name>
</gene>
<sequence length="247" mass="27829">MMGRRRKEEERNREREEGRGGGGGGKDKAKVARRTTRGRREQENTRRSAAINNLSVARCFTAKNALEESLSGEPCSEEEDVSEEEYTPSEQENVTSSSEEEEGGGEGEEGEEEEGEGKEGEEEEEEEGGDEEENLLVAPETFLSRNGKITWSSTPYQTIPLQQQQPWPPGPTAYVASNVCDIISTFRLFLTPEIDKIMLEEHYHEGLRKYGRDSWKQMDEIDLHAYVGLFILASVYRSRGEATASPR</sequence>
<evidence type="ECO:0000313" key="3">
    <source>
        <dbReference type="Proteomes" id="UP000424527"/>
    </source>
</evidence>
<keyword evidence="3" id="KW-1185">Reference proteome</keyword>
<dbReference type="AlphaFoldDB" id="A0A6G0I2X4"/>
<feature type="compositionally biased region" description="Acidic residues" evidence="1">
    <location>
        <begin position="75"/>
        <end position="87"/>
    </location>
</feature>
<dbReference type="Proteomes" id="UP000424527">
    <property type="component" value="Unassembled WGS sequence"/>
</dbReference>
<accession>A0A6G0I2X4</accession>
<feature type="compositionally biased region" description="Basic and acidic residues" evidence="1">
    <location>
        <begin position="1"/>
        <end position="30"/>
    </location>
</feature>
<feature type="compositionally biased region" description="Acidic residues" evidence="1">
    <location>
        <begin position="98"/>
        <end position="134"/>
    </location>
</feature>
<organism evidence="2 3">
    <name type="scientific">Larimichthys crocea</name>
    <name type="common">Large yellow croaker</name>
    <name type="synonym">Pseudosciaena crocea</name>
    <dbReference type="NCBI Taxonomy" id="215358"/>
    <lineage>
        <taxon>Eukaryota</taxon>
        <taxon>Metazoa</taxon>
        <taxon>Chordata</taxon>
        <taxon>Craniata</taxon>
        <taxon>Vertebrata</taxon>
        <taxon>Euteleostomi</taxon>
        <taxon>Actinopterygii</taxon>
        <taxon>Neopterygii</taxon>
        <taxon>Teleostei</taxon>
        <taxon>Neoteleostei</taxon>
        <taxon>Acanthomorphata</taxon>
        <taxon>Eupercaria</taxon>
        <taxon>Sciaenidae</taxon>
        <taxon>Larimichthys</taxon>
    </lineage>
</organism>
<evidence type="ECO:0000256" key="1">
    <source>
        <dbReference type="SAM" id="MobiDB-lite"/>
    </source>
</evidence>
<feature type="region of interest" description="Disordered" evidence="1">
    <location>
        <begin position="1"/>
        <end position="136"/>
    </location>
</feature>
<name>A0A6G0I2X4_LARCR</name>
<comment type="caution">
    <text evidence="2">The sequence shown here is derived from an EMBL/GenBank/DDBJ whole genome shotgun (WGS) entry which is preliminary data.</text>
</comment>